<comment type="caution">
    <text evidence="1">The sequence shown here is derived from an EMBL/GenBank/DDBJ whole genome shotgun (WGS) entry which is preliminary data.</text>
</comment>
<dbReference type="Proteomes" id="UP000265703">
    <property type="component" value="Unassembled WGS sequence"/>
</dbReference>
<gene>
    <name evidence="1" type="ORF">C1645_831811</name>
</gene>
<accession>A0A397SPK3</accession>
<name>A0A397SPK3_9GLOM</name>
<reference evidence="1 2" key="1">
    <citation type="submission" date="2018-06" db="EMBL/GenBank/DDBJ databases">
        <title>Comparative genomics reveals the genomic features of Rhizophagus irregularis, R. cerebriforme, R. diaphanum and Gigaspora rosea, and their symbiotic lifestyle signature.</title>
        <authorList>
            <person name="Morin E."/>
            <person name="San Clemente H."/>
            <person name="Chen E.C.H."/>
            <person name="De La Providencia I."/>
            <person name="Hainaut M."/>
            <person name="Kuo A."/>
            <person name="Kohler A."/>
            <person name="Murat C."/>
            <person name="Tang N."/>
            <person name="Roy S."/>
            <person name="Loubradou J."/>
            <person name="Henrissat B."/>
            <person name="Grigoriev I.V."/>
            <person name="Corradi N."/>
            <person name="Roux C."/>
            <person name="Martin F.M."/>
        </authorList>
    </citation>
    <scope>NUCLEOTIDE SEQUENCE [LARGE SCALE GENOMIC DNA]</scope>
    <source>
        <strain evidence="1 2">DAOM 227022</strain>
    </source>
</reference>
<dbReference type="AlphaFoldDB" id="A0A397SPK3"/>
<dbReference type="STRING" id="658196.A0A397SPK3"/>
<evidence type="ECO:0000313" key="2">
    <source>
        <dbReference type="Proteomes" id="UP000265703"/>
    </source>
</evidence>
<sequence>MLEIADHEQKNKGNQNLQYTENFANFTTILASLGTRGYEMFKQNLAGRTLRNIRLHNAQSDDAVINTEICYENMVRFKRFADSLNYNGPVAVMTDNTKLKERLSYSTTLGCVIVSTLSTLETKVSNYEEIIAIIDEIKVKKAIAKQVRVYLLQIPLPKIPPIVIGLIPNNNKEKAADILMYHQKVLEYAAQLKINIISFGSDGAANEFNSQLILINTSTTEKIIFEDKLYNIKFMCPVFPQIGPVIRIQDSKHGKKSGKNALFSGARLLTLGTGTARYDQILMLSKMPDSVLYKRDVENADRQDDGAAYRIFCSTFLKQVYDQNELKNHSKDGLFIYLFIVGELIDAYQNIKKNFLAPQTFKIFISLAESLVTYRDYYPSVPLCTWIHGTEPCEHFFGLARQLHNDFTFGDLVQNVPKIMNMFRTHTNASLAKVNTEKTSAEGYIVNYYEDTIADNIHNLTTYPTDDEMHLIVHEAHEQTIAFAKVLEFIEYKNLFYGGTLITHILACENDLLVDIDSNQEDDLNQDDSNQNSDRLEEINKAGCELNEISKAAELVTSMYNIVNLEKTDDLEQSQVETDFIYDQSDKKIIQESSEIFQTGVLSSERLDISYLISQRCKHEAYSSQRIERIYVTYNSTLNLNPNKINNIIALAQNDGAKSEILRTKRWQNRKRLEVLERHQDAPDKFLIIVSLPNISVANITSKNPAKCGGYAFALLGSKICLVQFLAMYHKLSNYHSYIDSTNCIDSLSYISVCVYIEQIPNIFGCFPMNESKYVLFSHIPSHLIIYYLGSCENFTENMGYLIVRKKEMAIYNFFKSIIDKLQLIIATKLTNGNAE</sequence>
<evidence type="ECO:0000313" key="1">
    <source>
        <dbReference type="EMBL" id="RIA84771.1"/>
    </source>
</evidence>
<proteinExistence type="predicted"/>
<dbReference type="OrthoDB" id="2410809at2759"/>
<dbReference type="EMBL" id="QKYT01000470">
    <property type="protein sequence ID" value="RIA84771.1"/>
    <property type="molecule type" value="Genomic_DNA"/>
</dbReference>
<organism evidence="1 2">
    <name type="scientific">Glomus cerebriforme</name>
    <dbReference type="NCBI Taxonomy" id="658196"/>
    <lineage>
        <taxon>Eukaryota</taxon>
        <taxon>Fungi</taxon>
        <taxon>Fungi incertae sedis</taxon>
        <taxon>Mucoromycota</taxon>
        <taxon>Glomeromycotina</taxon>
        <taxon>Glomeromycetes</taxon>
        <taxon>Glomerales</taxon>
        <taxon>Glomeraceae</taxon>
        <taxon>Glomus</taxon>
    </lineage>
</organism>
<protein>
    <submittedName>
        <fullName evidence="1">Uncharacterized protein</fullName>
    </submittedName>
</protein>
<keyword evidence="2" id="KW-1185">Reference proteome</keyword>